<proteinExistence type="predicted"/>
<dbReference type="OrthoDB" id="2963154at2759"/>
<dbReference type="Proteomes" id="UP001150266">
    <property type="component" value="Unassembled WGS sequence"/>
</dbReference>
<reference evidence="2" key="1">
    <citation type="submission" date="2022-08" db="EMBL/GenBank/DDBJ databases">
        <title>A Global Phylogenomic Analysis of the Shiitake Genus Lentinula.</title>
        <authorList>
            <consortium name="DOE Joint Genome Institute"/>
            <person name="Sierra-Patev S."/>
            <person name="Min B."/>
            <person name="Naranjo-Ortiz M."/>
            <person name="Looney B."/>
            <person name="Konkel Z."/>
            <person name="Slot J.C."/>
            <person name="Sakamoto Y."/>
            <person name="Steenwyk J.L."/>
            <person name="Rokas A."/>
            <person name="Carro J."/>
            <person name="Camarero S."/>
            <person name="Ferreira P."/>
            <person name="Molpeceres G."/>
            <person name="Ruiz-Duenas F.J."/>
            <person name="Serrano A."/>
            <person name="Henrissat B."/>
            <person name="Drula E."/>
            <person name="Hughes K.W."/>
            <person name="Mata J.L."/>
            <person name="Ishikawa N.K."/>
            <person name="Vargas-Isla R."/>
            <person name="Ushijima S."/>
            <person name="Smith C.A."/>
            <person name="Ahrendt S."/>
            <person name="Andreopoulos W."/>
            <person name="He G."/>
            <person name="Labutti K."/>
            <person name="Lipzen A."/>
            <person name="Ng V."/>
            <person name="Riley R."/>
            <person name="Sandor L."/>
            <person name="Barry K."/>
            <person name="Martinez A.T."/>
            <person name="Xiao Y."/>
            <person name="Gibbons J.G."/>
            <person name="Terashima K."/>
            <person name="Grigoriev I.V."/>
            <person name="Hibbett D.S."/>
        </authorList>
    </citation>
    <scope>NUCLEOTIDE SEQUENCE</scope>
    <source>
        <strain evidence="2">JLM2183</strain>
    </source>
</reference>
<dbReference type="InterPro" id="IPR036291">
    <property type="entry name" value="NAD(P)-bd_dom_sf"/>
</dbReference>
<accession>A0A9W9DHQ2</accession>
<organism evidence="2 3">
    <name type="scientific">Lentinula aciculospora</name>
    <dbReference type="NCBI Taxonomy" id="153920"/>
    <lineage>
        <taxon>Eukaryota</taxon>
        <taxon>Fungi</taxon>
        <taxon>Dikarya</taxon>
        <taxon>Basidiomycota</taxon>
        <taxon>Agaricomycotina</taxon>
        <taxon>Agaricomycetes</taxon>
        <taxon>Agaricomycetidae</taxon>
        <taxon>Agaricales</taxon>
        <taxon>Marasmiineae</taxon>
        <taxon>Omphalotaceae</taxon>
        <taxon>Lentinula</taxon>
    </lineage>
</organism>
<keyword evidence="3" id="KW-1185">Reference proteome</keyword>
<dbReference type="SUPFAM" id="SSF51735">
    <property type="entry name" value="NAD(P)-binding Rossmann-fold domains"/>
    <property type="match status" value="1"/>
</dbReference>
<gene>
    <name evidence="2" type="ORF">J3R30DRAFT_3801536</name>
</gene>
<protein>
    <recommendedName>
        <fullName evidence="4">NAD(P)-binding protein</fullName>
    </recommendedName>
</protein>
<dbReference type="AlphaFoldDB" id="A0A9W9DHQ2"/>
<evidence type="ECO:0000313" key="2">
    <source>
        <dbReference type="EMBL" id="KAJ4471163.1"/>
    </source>
</evidence>
<dbReference type="InterPro" id="IPR036259">
    <property type="entry name" value="MFS_trans_sf"/>
</dbReference>
<dbReference type="Gene3D" id="3.40.50.720">
    <property type="entry name" value="NAD(P)-binding Rossmann-like Domain"/>
    <property type="match status" value="1"/>
</dbReference>
<comment type="caution">
    <text evidence="2">The sequence shown here is derived from an EMBL/GenBank/DDBJ whole genome shotgun (WGS) entry which is preliminary data.</text>
</comment>
<evidence type="ECO:0008006" key="4">
    <source>
        <dbReference type="Google" id="ProtNLM"/>
    </source>
</evidence>
<dbReference type="SUPFAM" id="SSF103473">
    <property type="entry name" value="MFS general substrate transporter"/>
    <property type="match status" value="1"/>
</dbReference>
<evidence type="ECO:0000313" key="3">
    <source>
        <dbReference type="Proteomes" id="UP001150266"/>
    </source>
</evidence>
<evidence type="ECO:0000256" key="1">
    <source>
        <dbReference type="SAM" id="MobiDB-lite"/>
    </source>
</evidence>
<name>A0A9W9DHQ2_9AGAR</name>
<feature type="region of interest" description="Disordered" evidence="1">
    <location>
        <begin position="109"/>
        <end position="131"/>
    </location>
</feature>
<dbReference type="EMBL" id="JAOTPV010000023">
    <property type="protein sequence ID" value="KAJ4471163.1"/>
    <property type="molecule type" value="Genomic_DNA"/>
</dbReference>
<sequence>MISPCKAAQFLFVLYTPMFSMQPPVSELPASLDFHGKPVLVTGANGGLGRAACLHYLQHNASTLIIAVRRLPEGEAVKSELLARPVRTTSDIPAIPAVPTIFPSFSQTDFFQNTPRDAPRPPTRPPRPAHSLHLSSQFSHIAEPHTDTPTDPVVTYHTNYLGLFSGEGETPIATTLPPRLTDLVPPIQVHPSEYEPTLTVEGGSQNRPTGINPEIPDIPQAISRVNVIQDYDYVGGWVVDESGKQQQWSNLRKNSILLEVAFGSMIAGLAGNIQNSAISEMEADLPATASQISLSLSLFILLQGIAISLVGLGFRESDPLNTSGSLTFDLPDSVGLLAFMPARTVPRVSSEPLNARRGHLESVCQGKFMGLERGQGKHQQPHCQQLAASSSTPFTLFPNEPIQIAASTPAPITQPPVTPDLSTQIAQLQECQRLASSHKRQPGVTR</sequence>